<sequence>MSWSIVKQSMRAARRVVLLAFTGASLIVGTLVVERLVFQHLYAAAAQKVVRAEELTGQILLLDERLTMSANMAAGTGEERWITRYEANISPMDEAINAATELAPSDVAARFDAETRVANDLLVELERQSFALVREGTLSQARALLDGQAYAEQKSILAAGTARFTASLVTAMEANLASVRMHAIVLVGLLTIGGFGLLWFLLTRSLTRSEAAFVQAERHIHDLAMHDALTDLANRRGFTGALDTAVAEARTSGRTLTLLTLDLDRFKPINDLYGHGAGDAVLREVAARLTRLVPAGGTAARLGGDEFAVLLTQTAIEDVSGVSRRIADALHEPIRSATLPNPVQIGVSIGIASHPSDAADATTLLTHADLALYRAKNEGRGSIREFEPGMVLETRERGAIEIEVGRAIADGQIVPHFQPLVDLRTQQVIGFEVLARWPHPERGMIGPDVFIPIAQRAGLITDLTLSILRQACQVAARWSVPLPIALNIAPEQLQDRWLPEKLLGVLAEQGFPAGRLEIEITENALVADFETARRVIASLKNQGVRIALDDFGSGCSSLSHLSQLPIDKIKIDRSFVKSITTHPQSATIVSAIIGLSRSLSMTTIAEGIEEPALVDHLLTLGCDLGQGFLFSRPLCAQDTGILVQNLADVCGEPDGRATDNDRGLRLYA</sequence>
<gene>
    <name evidence="4" type="ORF">OCOJLMKI_4868</name>
</gene>
<proteinExistence type="predicted"/>
<keyword evidence="1" id="KW-1133">Transmembrane helix</keyword>
<evidence type="ECO:0008006" key="6">
    <source>
        <dbReference type="Google" id="ProtNLM"/>
    </source>
</evidence>
<dbReference type="SUPFAM" id="SSF55073">
    <property type="entry name" value="Nucleotide cyclase"/>
    <property type="match status" value="1"/>
</dbReference>
<accession>A0ABQ4S7I5</accession>
<protein>
    <recommendedName>
        <fullName evidence="6">Diguanylate cyclase</fullName>
    </recommendedName>
</protein>
<comment type="caution">
    <text evidence="4">The sequence shown here is derived from an EMBL/GenBank/DDBJ whole genome shotgun (WGS) entry which is preliminary data.</text>
</comment>
<evidence type="ECO:0000313" key="4">
    <source>
        <dbReference type="EMBL" id="GJD97635.1"/>
    </source>
</evidence>
<dbReference type="PANTHER" id="PTHR44757:SF2">
    <property type="entry name" value="BIOFILM ARCHITECTURE MAINTENANCE PROTEIN MBAA"/>
    <property type="match status" value="1"/>
</dbReference>
<feature type="domain" description="EAL" evidence="2">
    <location>
        <begin position="397"/>
        <end position="647"/>
    </location>
</feature>
<dbReference type="NCBIfam" id="TIGR00254">
    <property type="entry name" value="GGDEF"/>
    <property type="match status" value="1"/>
</dbReference>
<evidence type="ECO:0000313" key="5">
    <source>
        <dbReference type="Proteomes" id="UP001055125"/>
    </source>
</evidence>
<dbReference type="InterPro" id="IPR052155">
    <property type="entry name" value="Biofilm_reg_signaling"/>
</dbReference>
<keyword evidence="1" id="KW-0472">Membrane</keyword>
<reference evidence="4" key="2">
    <citation type="submission" date="2021-08" db="EMBL/GenBank/DDBJ databases">
        <authorList>
            <person name="Tani A."/>
            <person name="Ola A."/>
            <person name="Ogura Y."/>
            <person name="Katsura K."/>
            <person name="Hayashi T."/>
        </authorList>
    </citation>
    <scope>NUCLEOTIDE SEQUENCE</scope>
    <source>
        <strain evidence="4">DSM 19015</strain>
    </source>
</reference>
<evidence type="ECO:0000259" key="2">
    <source>
        <dbReference type="PROSITE" id="PS50883"/>
    </source>
</evidence>
<dbReference type="InterPro" id="IPR029787">
    <property type="entry name" value="Nucleotide_cyclase"/>
</dbReference>
<dbReference type="SMART" id="SM00267">
    <property type="entry name" value="GGDEF"/>
    <property type="match status" value="1"/>
</dbReference>
<dbReference type="InterPro" id="IPR043128">
    <property type="entry name" value="Rev_trsase/Diguanyl_cyclase"/>
</dbReference>
<keyword evidence="5" id="KW-1185">Reference proteome</keyword>
<dbReference type="PROSITE" id="PS50883">
    <property type="entry name" value="EAL"/>
    <property type="match status" value="1"/>
</dbReference>
<feature type="domain" description="GGDEF" evidence="3">
    <location>
        <begin position="254"/>
        <end position="388"/>
    </location>
</feature>
<dbReference type="InterPro" id="IPR035919">
    <property type="entry name" value="EAL_sf"/>
</dbReference>
<dbReference type="Pfam" id="PF00563">
    <property type="entry name" value="EAL"/>
    <property type="match status" value="1"/>
</dbReference>
<dbReference type="Gene3D" id="3.30.70.270">
    <property type="match status" value="1"/>
</dbReference>
<keyword evidence="1" id="KW-0812">Transmembrane</keyword>
<dbReference type="Pfam" id="PF00990">
    <property type="entry name" value="GGDEF"/>
    <property type="match status" value="1"/>
</dbReference>
<dbReference type="CDD" id="cd01949">
    <property type="entry name" value="GGDEF"/>
    <property type="match status" value="1"/>
</dbReference>
<organism evidence="4 5">
    <name type="scientific">Methylobacterium iners</name>
    <dbReference type="NCBI Taxonomy" id="418707"/>
    <lineage>
        <taxon>Bacteria</taxon>
        <taxon>Pseudomonadati</taxon>
        <taxon>Pseudomonadota</taxon>
        <taxon>Alphaproteobacteria</taxon>
        <taxon>Hyphomicrobiales</taxon>
        <taxon>Methylobacteriaceae</taxon>
        <taxon>Methylobacterium</taxon>
    </lineage>
</organism>
<dbReference type="RefSeq" id="WP_238246691.1">
    <property type="nucleotide sequence ID" value="NZ_BPQP01000097.1"/>
</dbReference>
<dbReference type="Proteomes" id="UP001055125">
    <property type="component" value="Unassembled WGS sequence"/>
</dbReference>
<dbReference type="Gene3D" id="3.20.20.450">
    <property type="entry name" value="EAL domain"/>
    <property type="match status" value="1"/>
</dbReference>
<dbReference type="SUPFAM" id="SSF141868">
    <property type="entry name" value="EAL domain-like"/>
    <property type="match status" value="1"/>
</dbReference>
<dbReference type="PROSITE" id="PS50887">
    <property type="entry name" value="GGDEF"/>
    <property type="match status" value="1"/>
</dbReference>
<dbReference type="CDD" id="cd01948">
    <property type="entry name" value="EAL"/>
    <property type="match status" value="1"/>
</dbReference>
<dbReference type="SMART" id="SM00052">
    <property type="entry name" value="EAL"/>
    <property type="match status" value="1"/>
</dbReference>
<name>A0ABQ4S7I5_9HYPH</name>
<dbReference type="InterPro" id="IPR001633">
    <property type="entry name" value="EAL_dom"/>
</dbReference>
<feature type="transmembrane region" description="Helical" evidence="1">
    <location>
        <begin position="181"/>
        <end position="202"/>
    </location>
</feature>
<reference evidence="4" key="1">
    <citation type="journal article" date="2021" name="Front. Microbiol.">
        <title>Comprehensive Comparative Genomics and Phenotyping of Methylobacterium Species.</title>
        <authorList>
            <person name="Alessa O."/>
            <person name="Ogura Y."/>
            <person name="Fujitani Y."/>
            <person name="Takami H."/>
            <person name="Hayashi T."/>
            <person name="Sahin N."/>
            <person name="Tani A."/>
        </authorList>
    </citation>
    <scope>NUCLEOTIDE SEQUENCE</scope>
    <source>
        <strain evidence="4">DSM 19015</strain>
    </source>
</reference>
<dbReference type="InterPro" id="IPR000160">
    <property type="entry name" value="GGDEF_dom"/>
</dbReference>
<dbReference type="EMBL" id="BPQP01000097">
    <property type="protein sequence ID" value="GJD97635.1"/>
    <property type="molecule type" value="Genomic_DNA"/>
</dbReference>
<dbReference type="PANTHER" id="PTHR44757">
    <property type="entry name" value="DIGUANYLATE CYCLASE DGCP"/>
    <property type="match status" value="1"/>
</dbReference>
<evidence type="ECO:0000256" key="1">
    <source>
        <dbReference type="SAM" id="Phobius"/>
    </source>
</evidence>
<evidence type="ECO:0000259" key="3">
    <source>
        <dbReference type="PROSITE" id="PS50887"/>
    </source>
</evidence>